<evidence type="ECO:0000313" key="1">
    <source>
        <dbReference type="EMBL" id="NAY91754.1"/>
    </source>
</evidence>
<evidence type="ECO:0008006" key="3">
    <source>
        <dbReference type="Google" id="ProtNLM"/>
    </source>
</evidence>
<dbReference type="Proteomes" id="UP000667650">
    <property type="component" value="Unassembled WGS sequence"/>
</dbReference>
<dbReference type="Pfam" id="PF10604">
    <property type="entry name" value="Polyketide_cyc2"/>
    <property type="match status" value="1"/>
</dbReference>
<gene>
    <name evidence="1" type="ORF">GTQ34_07485</name>
</gene>
<comment type="caution">
    <text evidence="1">The sequence shown here is derived from an EMBL/GenBank/DDBJ whole genome shotgun (WGS) entry which is preliminary data.</text>
</comment>
<dbReference type="AlphaFoldDB" id="A0A964TCI9"/>
<dbReference type="InterPro" id="IPR019587">
    <property type="entry name" value="Polyketide_cyclase/dehydratase"/>
</dbReference>
<organism evidence="1 2">
    <name type="scientific">Flagellimonas ochracea</name>
    <dbReference type="NCBI Taxonomy" id="2696472"/>
    <lineage>
        <taxon>Bacteria</taxon>
        <taxon>Pseudomonadati</taxon>
        <taxon>Bacteroidota</taxon>
        <taxon>Flavobacteriia</taxon>
        <taxon>Flavobacteriales</taxon>
        <taxon>Flavobacteriaceae</taxon>
        <taxon>Flagellimonas</taxon>
    </lineage>
</organism>
<sequence>MRIEKSKRIDAPIQKAWSILGHDFANPHKWASPVNHSQPEGFEENQMRCNERSCTTEMGNIRERLIAYSDDDHSLKLEVTEGLPFFMKTITNRFNLIASSGEQTDVHIELEMIPKGLMGFLMVPLMKYKMSKMWDDILDDFAYYVEYDRPHPRKVQKMEKFLK</sequence>
<dbReference type="InterPro" id="IPR023393">
    <property type="entry name" value="START-like_dom_sf"/>
</dbReference>
<dbReference type="Gene3D" id="3.30.530.20">
    <property type="match status" value="1"/>
</dbReference>
<reference evidence="1" key="1">
    <citation type="submission" date="2020-01" db="EMBL/GenBank/DDBJ databases">
        <title>Muricauda ochracea sp. nov., isolated from a tidal flat of Garorim bay in Korea.</title>
        <authorList>
            <person name="Kim D."/>
            <person name="Yoo Y."/>
            <person name="Kim J.-J."/>
        </authorList>
    </citation>
    <scope>NUCLEOTIDE SEQUENCE</scope>
    <source>
        <strain evidence="1">JGD-17</strain>
    </source>
</reference>
<dbReference type="RefSeq" id="WP_166523158.1">
    <property type="nucleotide sequence ID" value="NZ_JAAABI010000002.1"/>
</dbReference>
<keyword evidence="2" id="KW-1185">Reference proteome</keyword>
<proteinExistence type="predicted"/>
<dbReference type="CDD" id="cd07821">
    <property type="entry name" value="PYR_PYL_RCAR_like"/>
    <property type="match status" value="1"/>
</dbReference>
<accession>A0A964TCI9</accession>
<dbReference type="EMBL" id="JAAABI010000002">
    <property type="protein sequence ID" value="NAY91754.1"/>
    <property type="molecule type" value="Genomic_DNA"/>
</dbReference>
<name>A0A964TCI9_9FLAO</name>
<dbReference type="SUPFAM" id="SSF55961">
    <property type="entry name" value="Bet v1-like"/>
    <property type="match status" value="1"/>
</dbReference>
<evidence type="ECO:0000313" key="2">
    <source>
        <dbReference type="Proteomes" id="UP000667650"/>
    </source>
</evidence>
<protein>
    <recommendedName>
        <fullName evidence="3">SRPBCC family protein</fullName>
    </recommendedName>
</protein>